<dbReference type="InterPro" id="IPR016732">
    <property type="entry name" value="UCP018688"/>
</dbReference>
<proteinExistence type="predicted"/>
<evidence type="ECO:0000313" key="2">
    <source>
        <dbReference type="EMBL" id="MPM46329.1"/>
    </source>
</evidence>
<dbReference type="EMBL" id="VSSQ01011232">
    <property type="protein sequence ID" value="MPM46329.1"/>
    <property type="molecule type" value="Genomic_DNA"/>
</dbReference>
<dbReference type="Gene3D" id="3.40.630.30">
    <property type="match status" value="1"/>
</dbReference>
<sequence>MGQINVEKADEKIRGLYQAILKEFLLRNFMDLPYLNREDDMGKDNLRQAKMAYNPVFMIEKFIMKG</sequence>
<dbReference type="Pfam" id="PF09924">
    <property type="entry name" value="LPG_synthase_C"/>
    <property type="match status" value="1"/>
</dbReference>
<name>A0A644ZZD0_9ZZZZ</name>
<dbReference type="InterPro" id="IPR024320">
    <property type="entry name" value="LPG_synthase_C"/>
</dbReference>
<gene>
    <name evidence="2" type="ORF">SDC9_93027</name>
</gene>
<dbReference type="PANTHER" id="PTHR41373">
    <property type="entry name" value="DUF2156 DOMAIN-CONTAINING PROTEIN"/>
    <property type="match status" value="1"/>
</dbReference>
<dbReference type="SUPFAM" id="SSF55729">
    <property type="entry name" value="Acyl-CoA N-acyltransferases (Nat)"/>
    <property type="match status" value="1"/>
</dbReference>
<feature type="domain" description="Phosphatidylglycerol lysyltransferase C-terminal" evidence="1">
    <location>
        <begin position="4"/>
        <end position="64"/>
    </location>
</feature>
<evidence type="ECO:0000259" key="1">
    <source>
        <dbReference type="Pfam" id="PF09924"/>
    </source>
</evidence>
<accession>A0A644ZZD0</accession>
<dbReference type="AlphaFoldDB" id="A0A644ZZD0"/>
<comment type="caution">
    <text evidence="2">The sequence shown here is derived from an EMBL/GenBank/DDBJ whole genome shotgun (WGS) entry which is preliminary data.</text>
</comment>
<dbReference type="InterPro" id="IPR016181">
    <property type="entry name" value="Acyl_CoA_acyltransferase"/>
</dbReference>
<dbReference type="PANTHER" id="PTHR41373:SF1">
    <property type="entry name" value="PHOSPHATIDYLGLYCEROL LYSYLTRANSFERASE C-TERMINAL DOMAIN-CONTAINING PROTEIN"/>
    <property type="match status" value="1"/>
</dbReference>
<organism evidence="2">
    <name type="scientific">bioreactor metagenome</name>
    <dbReference type="NCBI Taxonomy" id="1076179"/>
    <lineage>
        <taxon>unclassified sequences</taxon>
        <taxon>metagenomes</taxon>
        <taxon>ecological metagenomes</taxon>
    </lineage>
</organism>
<reference evidence="2" key="1">
    <citation type="submission" date="2019-08" db="EMBL/GenBank/DDBJ databases">
        <authorList>
            <person name="Kucharzyk K."/>
            <person name="Murdoch R.W."/>
            <person name="Higgins S."/>
            <person name="Loffler F."/>
        </authorList>
    </citation>
    <scope>NUCLEOTIDE SEQUENCE</scope>
</reference>
<protein>
    <recommendedName>
        <fullName evidence="1">Phosphatidylglycerol lysyltransferase C-terminal domain-containing protein</fullName>
    </recommendedName>
</protein>